<dbReference type="AlphaFoldDB" id="A0A1H1Y7V0"/>
<reference evidence="2" key="1">
    <citation type="submission" date="2016-10" db="EMBL/GenBank/DDBJ databases">
        <authorList>
            <person name="Varghese N."/>
            <person name="Submissions S."/>
        </authorList>
    </citation>
    <scope>NUCLEOTIDE SEQUENCE [LARGE SCALE GENOMIC DNA]</scope>
    <source>
        <strain evidence="2">NRRL B-51270</strain>
    </source>
</reference>
<gene>
    <name evidence="1" type="ORF">SAMN05216421_3072</name>
</gene>
<organism evidence="1 2">
    <name type="scientific">Halopseudomonas xinjiangensis</name>
    <dbReference type="NCBI Taxonomy" id="487184"/>
    <lineage>
        <taxon>Bacteria</taxon>
        <taxon>Pseudomonadati</taxon>
        <taxon>Pseudomonadota</taxon>
        <taxon>Gammaproteobacteria</taxon>
        <taxon>Pseudomonadales</taxon>
        <taxon>Pseudomonadaceae</taxon>
        <taxon>Halopseudomonas</taxon>
    </lineage>
</organism>
<proteinExistence type="predicted"/>
<accession>A0A1H1Y7V0</accession>
<sequence length="214" mass="24423">MNITGLRDRVRLAQEHEQNETALRSWLDQRLPELHQSIVVERDGVETLFNFIRCYIEHVPDVLEAAESVAETATLRTQLMPVLKVAEAFFLHPPVLPEDHQGMLALLDEAYLAHRLVEEVNDRYVVNGGEQLIPMDITRANLIVHHLLGEPFANELDAAVDQAVRGLVPDSLFSSPLFRDYQARIDPAMRRELWQQWPCMSETLGVGIRWRGGV</sequence>
<evidence type="ECO:0000313" key="2">
    <source>
        <dbReference type="Proteomes" id="UP000243207"/>
    </source>
</evidence>
<evidence type="ECO:0000313" key="1">
    <source>
        <dbReference type="EMBL" id="SDT17502.1"/>
    </source>
</evidence>
<protein>
    <submittedName>
        <fullName evidence="1">Uncharacterized protein</fullName>
    </submittedName>
</protein>
<dbReference type="EMBL" id="LT629736">
    <property type="protein sequence ID" value="SDT17502.1"/>
    <property type="molecule type" value="Genomic_DNA"/>
</dbReference>
<dbReference type="STRING" id="487184.SAMN05216421_3072"/>
<keyword evidence="2" id="KW-1185">Reference proteome</keyword>
<name>A0A1H1Y7V0_9GAMM</name>
<dbReference type="RefSeq" id="WP_093396576.1">
    <property type="nucleotide sequence ID" value="NZ_LT629736.1"/>
</dbReference>
<dbReference type="Proteomes" id="UP000243207">
    <property type="component" value="Chromosome I"/>
</dbReference>
<dbReference type="OrthoDB" id="5731249at2"/>